<dbReference type="PANTHER" id="PTHR39190">
    <property type="entry name" value="FLAGELLAR ASSEMBLY FACTOR FLIW"/>
    <property type="match status" value="1"/>
</dbReference>
<evidence type="ECO:0000256" key="4">
    <source>
        <dbReference type="ARBA" id="ARBA00023186"/>
    </source>
</evidence>
<keyword evidence="2 5" id="KW-1005">Bacterial flagellum biogenesis</keyword>
<comment type="caution">
    <text evidence="6">The sequence shown here is derived from an EMBL/GenBank/DDBJ whole genome shotgun (WGS) entry which is preliminary data.</text>
</comment>
<keyword evidence="4 5" id="KW-0143">Chaperone</keyword>
<name>A0A931ATX9_9FIRM</name>
<evidence type="ECO:0000256" key="1">
    <source>
        <dbReference type="ARBA" id="ARBA00022490"/>
    </source>
</evidence>
<keyword evidence="6" id="KW-0969">Cilium</keyword>
<dbReference type="GO" id="GO:0005737">
    <property type="term" value="C:cytoplasm"/>
    <property type="evidence" value="ECO:0007669"/>
    <property type="project" value="UniProtKB-SubCell"/>
</dbReference>
<comment type="similarity">
    <text evidence="5">Belongs to the FliW family.</text>
</comment>
<reference evidence="6" key="1">
    <citation type="submission" date="2020-11" db="EMBL/GenBank/DDBJ databases">
        <title>Halonatronomonas betainensis gen. nov., sp. nov. a novel haloalkaliphilic representative of the family Halanaerobiacae capable of betaine degradation.</title>
        <authorList>
            <person name="Boltyanskaya Y."/>
            <person name="Kevbrin V."/>
            <person name="Detkova E."/>
            <person name="Grouzdev D.S."/>
            <person name="Koziaeva V."/>
            <person name="Zhilina T."/>
        </authorList>
    </citation>
    <scope>NUCLEOTIDE SEQUENCE</scope>
    <source>
        <strain evidence="6">Z-7014</strain>
    </source>
</reference>
<dbReference type="GO" id="GO:0006417">
    <property type="term" value="P:regulation of translation"/>
    <property type="evidence" value="ECO:0007669"/>
    <property type="project" value="UniProtKB-KW"/>
</dbReference>
<dbReference type="Pfam" id="PF02623">
    <property type="entry name" value="FliW"/>
    <property type="match status" value="1"/>
</dbReference>
<keyword evidence="6" id="KW-0282">Flagellum</keyword>
<dbReference type="InterPro" id="IPR003775">
    <property type="entry name" value="Flagellar_assembly_factor_FliW"/>
</dbReference>
<evidence type="ECO:0000313" key="7">
    <source>
        <dbReference type="Proteomes" id="UP000621436"/>
    </source>
</evidence>
<comment type="subunit">
    <text evidence="5">Interacts with translational regulator CsrA and flagellin(s).</text>
</comment>
<dbReference type="Proteomes" id="UP000621436">
    <property type="component" value="Unassembled WGS sequence"/>
</dbReference>
<protein>
    <recommendedName>
        <fullName evidence="5">Flagellar assembly factor FliW</fullName>
    </recommendedName>
</protein>
<dbReference type="EMBL" id="JADPIE010000007">
    <property type="protein sequence ID" value="MBF8437856.1"/>
    <property type="molecule type" value="Genomic_DNA"/>
</dbReference>
<dbReference type="InterPro" id="IPR024046">
    <property type="entry name" value="Flagellar_assmbl_FliW_dom_sf"/>
</dbReference>
<proteinExistence type="inferred from homology"/>
<accession>A0A931ATX9</accession>
<evidence type="ECO:0000313" key="6">
    <source>
        <dbReference type="EMBL" id="MBF8437856.1"/>
    </source>
</evidence>
<dbReference type="RefSeq" id="WP_270454891.1">
    <property type="nucleotide sequence ID" value="NZ_JADPIE010000007.1"/>
</dbReference>
<dbReference type="GO" id="GO:0044780">
    <property type="term" value="P:bacterial-type flagellum assembly"/>
    <property type="evidence" value="ECO:0007669"/>
    <property type="project" value="UniProtKB-UniRule"/>
</dbReference>
<evidence type="ECO:0000256" key="2">
    <source>
        <dbReference type="ARBA" id="ARBA00022795"/>
    </source>
</evidence>
<evidence type="ECO:0000256" key="3">
    <source>
        <dbReference type="ARBA" id="ARBA00022845"/>
    </source>
</evidence>
<comment type="subcellular location">
    <subcellularLocation>
        <location evidence="5">Cytoplasm</location>
    </subcellularLocation>
</comment>
<dbReference type="SUPFAM" id="SSF141457">
    <property type="entry name" value="BH3618-like"/>
    <property type="match status" value="1"/>
</dbReference>
<evidence type="ECO:0000256" key="5">
    <source>
        <dbReference type="HAMAP-Rule" id="MF_01185"/>
    </source>
</evidence>
<dbReference type="Gene3D" id="2.30.290.10">
    <property type="entry name" value="BH3618-like"/>
    <property type="match status" value="1"/>
</dbReference>
<dbReference type="PANTHER" id="PTHR39190:SF1">
    <property type="entry name" value="FLAGELLAR ASSEMBLY FACTOR FLIW"/>
    <property type="match status" value="1"/>
</dbReference>
<keyword evidence="6" id="KW-0966">Cell projection</keyword>
<sequence>MQEIETREFGQIEIKDDDIIEFPKGLPGFPEEDEFVLLPLNDQSPFIIMQSVNEPGLAFVTVEPSTILDGYDFELADSTQDMLQLESHEDVGVLLIATIKGDIDDITVNLAAPVVFNINERLGRQIILDDENYPVKYRLEPEPAEEGVS</sequence>
<comment type="function">
    <text evidence="5">Acts as an anti-CsrA protein, binds CsrA and prevents it from repressing translation of its target genes, one of which is flagellin. Binds to flagellin and participates in the assembly of the flagellum.</text>
</comment>
<dbReference type="HAMAP" id="MF_01185">
    <property type="entry name" value="FliW"/>
    <property type="match status" value="1"/>
</dbReference>
<keyword evidence="1 5" id="KW-0963">Cytoplasm</keyword>
<keyword evidence="7" id="KW-1185">Reference proteome</keyword>
<keyword evidence="3 5" id="KW-0810">Translation regulation</keyword>
<organism evidence="6 7">
    <name type="scientific">Halonatronomonas betaini</name>
    <dbReference type="NCBI Taxonomy" id="2778430"/>
    <lineage>
        <taxon>Bacteria</taxon>
        <taxon>Bacillati</taxon>
        <taxon>Bacillota</taxon>
        <taxon>Clostridia</taxon>
        <taxon>Halanaerobiales</taxon>
        <taxon>Halarsenatibacteraceae</taxon>
        <taxon>Halonatronomonas</taxon>
    </lineage>
</organism>
<gene>
    <name evidence="5" type="primary">fliW</name>
    <name evidence="6" type="ORF">I0Q91_12230</name>
</gene>
<dbReference type="NCBIfam" id="NF009793">
    <property type="entry name" value="PRK13285.1-1"/>
    <property type="match status" value="1"/>
</dbReference>
<dbReference type="AlphaFoldDB" id="A0A931ATX9"/>